<evidence type="ECO:0000256" key="6">
    <source>
        <dbReference type="ARBA" id="ARBA00022884"/>
    </source>
</evidence>
<evidence type="ECO:0000313" key="12">
    <source>
        <dbReference type="Proteomes" id="UP000504628"/>
    </source>
</evidence>
<keyword evidence="2" id="KW-0479">Metal-binding</keyword>
<keyword evidence="4" id="KW-0378">Hydrolase</keyword>
<evidence type="ECO:0000256" key="3">
    <source>
        <dbReference type="ARBA" id="ARBA00022737"/>
    </source>
</evidence>
<keyword evidence="12" id="KW-1185">Reference proteome</keyword>
<dbReference type="InterPro" id="IPR014720">
    <property type="entry name" value="dsRBD_dom"/>
</dbReference>
<protein>
    <submittedName>
        <fullName evidence="13">Double-stranded RNA-specific editase 1 isoform X1</fullName>
    </submittedName>
</protein>
<feature type="compositionally biased region" description="Basic residues" evidence="9">
    <location>
        <begin position="64"/>
        <end position="74"/>
    </location>
</feature>
<dbReference type="PANTHER" id="PTHR10910">
    <property type="entry name" value="EUKARYOTE SPECIFIC DSRNA BINDING PROTEIN"/>
    <property type="match status" value="1"/>
</dbReference>
<dbReference type="InterPro" id="IPR044458">
    <property type="entry name" value="ADAR2_DSRM_1"/>
</dbReference>
<dbReference type="Pfam" id="PF02137">
    <property type="entry name" value="A_deamin"/>
    <property type="match status" value="1"/>
</dbReference>
<accession>A0A6J2L1S4</accession>
<dbReference type="CTD" id="104"/>
<keyword evidence="5" id="KW-0862">Zinc</keyword>
<dbReference type="AlphaFoldDB" id="A0A6J2L1S4"/>
<dbReference type="GO" id="GO:0008251">
    <property type="term" value="F:tRNA-specific adenosine deaminase activity"/>
    <property type="evidence" value="ECO:0007669"/>
    <property type="project" value="TreeGrafter"/>
</dbReference>
<evidence type="ECO:0000256" key="2">
    <source>
        <dbReference type="ARBA" id="ARBA00022723"/>
    </source>
</evidence>
<name>A0A6J2L1S4_9CHIR</name>
<evidence type="ECO:0000259" key="10">
    <source>
        <dbReference type="PROSITE" id="PS50137"/>
    </source>
</evidence>
<evidence type="ECO:0000256" key="7">
    <source>
        <dbReference type="ARBA" id="ARBA00023242"/>
    </source>
</evidence>
<keyword evidence="3" id="KW-0677">Repeat</keyword>
<comment type="subcellular location">
    <subcellularLocation>
        <location evidence="1">Nucleus</location>
    </subcellularLocation>
</comment>
<dbReference type="PROSITE" id="PS50137">
    <property type="entry name" value="DS_RBD"/>
    <property type="match status" value="2"/>
</dbReference>
<dbReference type="GO" id="GO:0005737">
    <property type="term" value="C:cytoplasm"/>
    <property type="evidence" value="ECO:0007669"/>
    <property type="project" value="TreeGrafter"/>
</dbReference>
<evidence type="ECO:0000256" key="4">
    <source>
        <dbReference type="ARBA" id="ARBA00022801"/>
    </source>
</evidence>
<evidence type="ECO:0000256" key="1">
    <source>
        <dbReference type="ARBA" id="ARBA00004123"/>
    </source>
</evidence>
<dbReference type="SUPFAM" id="SSF54768">
    <property type="entry name" value="dsRNA-binding domain-like"/>
    <property type="match status" value="2"/>
</dbReference>
<proteinExistence type="predicted"/>
<dbReference type="GeneID" id="114490918"/>
<feature type="domain" description="DRBM" evidence="10">
    <location>
        <begin position="79"/>
        <end position="145"/>
    </location>
</feature>
<evidence type="ECO:0000313" key="13">
    <source>
        <dbReference type="RefSeq" id="XP_028360834.1"/>
    </source>
</evidence>
<dbReference type="FunFam" id="3.30.160.20:FF:000011">
    <property type="entry name" value="double-stranded RNA-specific editase 1 isoform X1"/>
    <property type="match status" value="1"/>
</dbReference>
<feature type="compositionally biased region" description="Gly residues" evidence="9">
    <location>
        <begin position="22"/>
        <end position="33"/>
    </location>
</feature>
<feature type="domain" description="A to I editase" evidence="11">
    <location>
        <begin position="371"/>
        <end position="698"/>
    </location>
</feature>
<dbReference type="PANTHER" id="PTHR10910:SF58">
    <property type="entry name" value="DOUBLE-STRANDED RNA-SPECIFIC EDITASE 1"/>
    <property type="match status" value="1"/>
</dbReference>
<reference evidence="13" key="1">
    <citation type="submission" date="2025-08" db="UniProtKB">
        <authorList>
            <consortium name="RefSeq"/>
        </authorList>
    </citation>
    <scope>IDENTIFICATION</scope>
    <source>
        <tissue evidence="13">Muscle</tissue>
    </source>
</reference>
<dbReference type="OrthoDB" id="10268011at2759"/>
<gene>
    <name evidence="13" type="primary">ADARB1</name>
</gene>
<evidence type="ECO:0000256" key="5">
    <source>
        <dbReference type="ARBA" id="ARBA00022833"/>
    </source>
</evidence>
<dbReference type="Pfam" id="PF00035">
    <property type="entry name" value="dsrm"/>
    <property type="match status" value="2"/>
</dbReference>
<dbReference type="GO" id="GO:0003726">
    <property type="term" value="F:double-stranded RNA adenosine deaminase activity"/>
    <property type="evidence" value="ECO:0007669"/>
    <property type="project" value="TreeGrafter"/>
</dbReference>
<feature type="domain" description="DRBM" evidence="10">
    <location>
        <begin position="250"/>
        <end position="299"/>
    </location>
</feature>
<dbReference type="PROSITE" id="PS50141">
    <property type="entry name" value="A_DEAMIN_EDITASE"/>
    <property type="match status" value="1"/>
</dbReference>
<evidence type="ECO:0000256" key="8">
    <source>
        <dbReference type="PROSITE-ProRule" id="PRU00266"/>
    </source>
</evidence>
<organism evidence="12 13">
    <name type="scientific">Phyllostomus discolor</name>
    <name type="common">pale spear-nosed bat</name>
    <dbReference type="NCBI Taxonomy" id="89673"/>
    <lineage>
        <taxon>Eukaryota</taxon>
        <taxon>Metazoa</taxon>
        <taxon>Chordata</taxon>
        <taxon>Craniata</taxon>
        <taxon>Vertebrata</taxon>
        <taxon>Euteleostomi</taxon>
        <taxon>Mammalia</taxon>
        <taxon>Eutheria</taxon>
        <taxon>Laurasiatheria</taxon>
        <taxon>Chiroptera</taxon>
        <taxon>Yangochiroptera</taxon>
        <taxon>Phyllostomidae</taxon>
        <taxon>Phyllostominae</taxon>
        <taxon>Phyllostomus</taxon>
    </lineage>
</organism>
<dbReference type="CDD" id="cd19895">
    <property type="entry name" value="DSRM_RED1_rpt1"/>
    <property type="match status" value="1"/>
</dbReference>
<dbReference type="InParanoid" id="A0A6J2L1S4"/>
<keyword evidence="7" id="KW-0539">Nucleus</keyword>
<dbReference type="GO" id="GO:0003725">
    <property type="term" value="F:double-stranded RNA binding"/>
    <property type="evidence" value="ECO:0007669"/>
    <property type="project" value="TreeGrafter"/>
</dbReference>
<evidence type="ECO:0000256" key="9">
    <source>
        <dbReference type="SAM" id="MobiDB-lite"/>
    </source>
</evidence>
<dbReference type="SMART" id="SM00552">
    <property type="entry name" value="ADEAMc"/>
    <property type="match status" value="1"/>
</dbReference>
<dbReference type="InterPro" id="IPR002466">
    <property type="entry name" value="A_deamin"/>
</dbReference>
<dbReference type="SMART" id="SM00358">
    <property type="entry name" value="DSRM"/>
    <property type="match status" value="2"/>
</dbReference>
<evidence type="ECO:0000259" key="11">
    <source>
        <dbReference type="PROSITE" id="PS50141"/>
    </source>
</evidence>
<keyword evidence="6 8" id="KW-0694">RNA-binding</keyword>
<dbReference type="Gene3D" id="3.30.160.20">
    <property type="match status" value="2"/>
</dbReference>
<dbReference type="Proteomes" id="UP000504628">
    <property type="component" value="Chromosome 2"/>
</dbReference>
<dbReference type="CDD" id="cd19898">
    <property type="entry name" value="DSRM_RED1_rpt2"/>
    <property type="match status" value="1"/>
</dbReference>
<sequence>MDLEDEENLSSSSTEAKDSGSAGRGPPGDGSGTPGLADGCPLPNGGGGSAGRKRPLDEGSNGHAKFRLKKRRRAPGPALPKNALMQLNEIKPGLQYSLLSQTGPVHAPLFVMSVEVNGQVFEGSGPTKKKAKLHAAEKALRSFVQFPNASEAHLAMGRSLSANADFTSDQADFPDTLFNGFETPDRSDVPFFMGSNGDDSFSSSGDLSLSASPVPASLVQPPLPALPPFPLPSGKNPVMILNELRPGLKYDFLSESGESHAKNFVMSVVVDGQFFEGSGRNKKLAKARAAQSALAAVFNLHLDQTPSRQPILSEGLQLHLPQVLADAVARLVLDKFGDLTDNFSSPHARRKVLAGIVMTTGTDVKDAKVICVSTGTKCINGEYMSDRGLALNDCHAEIISRRSLLRFLYTQLELYLNNKDDQKKSIFQKSERGGFKLKDSVQFHLYISTSPCGDARIFSPHEPILEEPADRHPNRKARGQLRTKIESGEGTIPVRSNASIQTWDGVLQGERLLTMSCSDKMARWNVVGIQGSLLSIFVEPIYFSSIILGSLYHGDHLSRAMYQRISNIEDLPALYTLNKPLLSGISNAEARQPGKAPNFSVNWTVGDAAVEVINATTGKDELGRASRLCKHALYCRWMRVHGKVPSHLLRSRITKPNMYHESKLVAKEYQAAKACLFQAFVKAGLGAWVEKPTEQDQFSLTP</sequence>
<dbReference type="InterPro" id="IPR044459">
    <property type="entry name" value="ADAR2_DSRM_2"/>
</dbReference>
<dbReference type="KEGG" id="pdic:114490918"/>
<dbReference type="RefSeq" id="XP_028360834.1">
    <property type="nucleotide sequence ID" value="XM_028505033.2"/>
</dbReference>
<dbReference type="GO" id="GO:0046872">
    <property type="term" value="F:metal ion binding"/>
    <property type="evidence" value="ECO:0007669"/>
    <property type="project" value="UniProtKB-KW"/>
</dbReference>
<dbReference type="FunFam" id="3.30.160.20:FF:000009">
    <property type="entry name" value="Adenosine deaminase RNA-specific B2 (inactive)"/>
    <property type="match status" value="1"/>
</dbReference>
<dbReference type="GO" id="GO:0006382">
    <property type="term" value="P:adenosine to inosine editing"/>
    <property type="evidence" value="ECO:0007669"/>
    <property type="project" value="TreeGrafter"/>
</dbReference>
<dbReference type="FunCoup" id="A0A6J2L1S4">
    <property type="interactions" value="1261"/>
</dbReference>
<dbReference type="GO" id="GO:0006396">
    <property type="term" value="P:RNA processing"/>
    <property type="evidence" value="ECO:0007669"/>
    <property type="project" value="InterPro"/>
</dbReference>
<feature type="region of interest" description="Disordered" evidence="9">
    <location>
        <begin position="1"/>
        <end position="80"/>
    </location>
</feature>
<dbReference type="GO" id="GO:0005730">
    <property type="term" value="C:nucleolus"/>
    <property type="evidence" value="ECO:0007669"/>
    <property type="project" value="TreeGrafter"/>
</dbReference>